<keyword evidence="7" id="KW-0812">Transmembrane</keyword>
<evidence type="ECO:0000256" key="4">
    <source>
        <dbReference type="ARBA" id="ARBA00022982"/>
    </source>
</evidence>
<dbReference type="Gene3D" id="1.10.760.10">
    <property type="entry name" value="Cytochrome c-like domain"/>
    <property type="match status" value="3"/>
</dbReference>
<keyword evidence="4" id="KW-0249">Electron transport</keyword>
<reference evidence="9 10" key="1">
    <citation type="journal article" date="2014" name="Genome Announc.">
        <title>Draft Genome Sequence of Lutibaculum baratangense Strain AMV1T, Isolated from a Mud Volcano in Andamans, India.</title>
        <authorList>
            <person name="Singh A."/>
            <person name="Sreenivas A."/>
            <person name="Sathyanarayana Reddy G."/>
            <person name="Pinnaka A.K."/>
            <person name="Shivaji S."/>
        </authorList>
    </citation>
    <scope>NUCLEOTIDE SEQUENCE [LARGE SCALE GENOMIC DNA]</scope>
    <source>
        <strain evidence="9 10">AMV1</strain>
    </source>
</reference>
<dbReference type="Proteomes" id="UP000017819">
    <property type="component" value="Unassembled WGS sequence"/>
</dbReference>
<feature type="transmembrane region" description="Helical" evidence="7">
    <location>
        <begin position="20"/>
        <end position="43"/>
    </location>
</feature>
<evidence type="ECO:0000256" key="7">
    <source>
        <dbReference type="SAM" id="Phobius"/>
    </source>
</evidence>
<dbReference type="InterPro" id="IPR050597">
    <property type="entry name" value="Cytochrome_c_Oxidase_Subunit"/>
</dbReference>
<evidence type="ECO:0000256" key="6">
    <source>
        <dbReference type="PROSITE-ProRule" id="PRU00433"/>
    </source>
</evidence>
<dbReference type="InterPro" id="IPR036909">
    <property type="entry name" value="Cyt_c-like_dom_sf"/>
</dbReference>
<organism evidence="9 10">
    <name type="scientific">Lutibaculum baratangense AMV1</name>
    <dbReference type="NCBI Taxonomy" id="631454"/>
    <lineage>
        <taxon>Bacteria</taxon>
        <taxon>Pseudomonadati</taxon>
        <taxon>Pseudomonadota</taxon>
        <taxon>Alphaproteobacteria</taxon>
        <taxon>Hyphomicrobiales</taxon>
        <taxon>Tepidamorphaceae</taxon>
        <taxon>Lutibaculum</taxon>
    </lineage>
</organism>
<dbReference type="OrthoDB" id="9773456at2"/>
<dbReference type="InterPro" id="IPR009056">
    <property type="entry name" value="Cyt_c-like_dom"/>
</dbReference>
<keyword evidence="7" id="KW-1133">Transmembrane helix</keyword>
<proteinExistence type="predicted"/>
<dbReference type="PANTHER" id="PTHR33751">
    <property type="entry name" value="CBB3-TYPE CYTOCHROME C OXIDASE SUBUNIT FIXP"/>
    <property type="match status" value="1"/>
</dbReference>
<dbReference type="RefSeq" id="WP_023432941.1">
    <property type="nucleotide sequence ID" value="NZ_AWXZ01000037.1"/>
</dbReference>
<feature type="domain" description="Cytochrome c" evidence="8">
    <location>
        <begin position="192"/>
        <end position="284"/>
    </location>
</feature>
<feature type="domain" description="Cytochrome c" evidence="8">
    <location>
        <begin position="83"/>
        <end position="177"/>
    </location>
</feature>
<name>V4RCJ8_9HYPH</name>
<keyword evidence="5 6" id="KW-0408">Iron</keyword>
<feature type="domain" description="Cytochrome c" evidence="8">
    <location>
        <begin position="298"/>
        <end position="388"/>
    </location>
</feature>
<dbReference type="GO" id="GO:0020037">
    <property type="term" value="F:heme binding"/>
    <property type="evidence" value="ECO:0007669"/>
    <property type="project" value="InterPro"/>
</dbReference>
<keyword evidence="3 6" id="KW-0479">Metal-binding</keyword>
<evidence type="ECO:0000256" key="3">
    <source>
        <dbReference type="ARBA" id="ARBA00022723"/>
    </source>
</evidence>
<dbReference type="PANTHER" id="PTHR33751:SF9">
    <property type="entry name" value="CYTOCHROME C4"/>
    <property type="match status" value="1"/>
</dbReference>
<evidence type="ECO:0000256" key="1">
    <source>
        <dbReference type="ARBA" id="ARBA00022448"/>
    </source>
</evidence>
<protein>
    <submittedName>
        <fullName evidence="9">Putative cytochrome c class I protein, probably cytochrome c4</fullName>
    </submittedName>
</protein>
<evidence type="ECO:0000313" key="9">
    <source>
        <dbReference type="EMBL" id="ESR23871.1"/>
    </source>
</evidence>
<dbReference type="eggNOG" id="COG2863">
    <property type="taxonomic scope" value="Bacteria"/>
</dbReference>
<dbReference type="Pfam" id="PF13442">
    <property type="entry name" value="Cytochrome_CBB3"/>
    <property type="match status" value="2"/>
</dbReference>
<evidence type="ECO:0000256" key="5">
    <source>
        <dbReference type="ARBA" id="ARBA00023004"/>
    </source>
</evidence>
<accession>V4RCJ8</accession>
<dbReference type="STRING" id="631454.N177_2816"/>
<dbReference type="SUPFAM" id="SSF46626">
    <property type="entry name" value="Cytochrome c"/>
    <property type="match status" value="3"/>
</dbReference>
<keyword evidence="2 6" id="KW-0349">Heme</keyword>
<evidence type="ECO:0000313" key="10">
    <source>
        <dbReference type="Proteomes" id="UP000017819"/>
    </source>
</evidence>
<dbReference type="AlphaFoldDB" id="V4RCJ8"/>
<keyword evidence="1" id="KW-0813">Transport</keyword>
<dbReference type="EMBL" id="AWXZ01000037">
    <property type="protein sequence ID" value="ESR23871.1"/>
    <property type="molecule type" value="Genomic_DNA"/>
</dbReference>
<keyword evidence="10" id="KW-1185">Reference proteome</keyword>
<dbReference type="GO" id="GO:0046872">
    <property type="term" value="F:metal ion binding"/>
    <property type="evidence" value="ECO:0007669"/>
    <property type="project" value="UniProtKB-KW"/>
</dbReference>
<dbReference type="GO" id="GO:0009055">
    <property type="term" value="F:electron transfer activity"/>
    <property type="evidence" value="ECO:0007669"/>
    <property type="project" value="InterPro"/>
</dbReference>
<sequence length="392" mass="43705">MRISDAFRDWQETGNVRRDIIKLALLAFLVAFAGVAFLFIGFFNVAASTGHWAVTDVVLHTVMRQSVKFHASGIELADLDDMGLVQAGAGHFEAGCAPCHGSPAERRNPVVLEMTPHPPSLDEKVPHWQPNELYWIVKNGVKFTGMPAWPTRRREGEYGAWHDREIEAMVAFLQRLPDMTAGEYERLALGPVAREAGEASARLQGLSEPVVPLLQTCARCHGFDGRGRGSSLIPRLDLQTEEYLLASLRAYARGTRMSGMMQLQASGLSEHEMRELARYYSQQEAGSVDPGTSFLDEDLVERGREIATEGLPREKIPACHSCHGTERPRREIIPRLAGQRREYLEFQLKLWHAERRGGTNFAHVMEAAARGLDETHIPALAAYFSALPPVRD</sequence>
<keyword evidence="7" id="KW-0472">Membrane</keyword>
<comment type="caution">
    <text evidence="9">The sequence shown here is derived from an EMBL/GenBank/DDBJ whole genome shotgun (WGS) entry which is preliminary data.</text>
</comment>
<dbReference type="eggNOG" id="COG2010">
    <property type="taxonomic scope" value="Bacteria"/>
</dbReference>
<evidence type="ECO:0000259" key="8">
    <source>
        <dbReference type="PROSITE" id="PS51007"/>
    </source>
</evidence>
<dbReference type="PROSITE" id="PS51007">
    <property type="entry name" value="CYTC"/>
    <property type="match status" value="3"/>
</dbReference>
<evidence type="ECO:0000256" key="2">
    <source>
        <dbReference type="ARBA" id="ARBA00022617"/>
    </source>
</evidence>
<gene>
    <name evidence="9" type="ORF">N177_2816</name>
</gene>